<dbReference type="EMBL" id="UYRR01031035">
    <property type="protein sequence ID" value="VDK44198.1"/>
    <property type="molecule type" value="Genomic_DNA"/>
</dbReference>
<dbReference type="OrthoDB" id="64291at2759"/>
<keyword evidence="1" id="KW-0812">Transmembrane</keyword>
<dbReference type="PANTHER" id="PTHR47148:SF1">
    <property type="entry name" value="CYTOCHROME C OXIDASE ASSEMBLY FACTOR 1 HOMOLOG"/>
    <property type="match status" value="1"/>
</dbReference>
<name>A0A0M3JTU9_ANISI</name>
<dbReference type="WBParaSite" id="ASIM_0001147601-mRNA-1">
    <property type="protein sequence ID" value="ASIM_0001147601-mRNA-1"/>
    <property type="gene ID" value="ASIM_0001147601"/>
</dbReference>
<reference evidence="4" key="1">
    <citation type="submission" date="2017-02" db="UniProtKB">
        <authorList>
            <consortium name="WormBaseParasite"/>
        </authorList>
    </citation>
    <scope>IDENTIFICATION</scope>
</reference>
<proteinExistence type="predicted"/>
<accession>A0A0M3JTU9</accession>
<evidence type="ECO:0000256" key="1">
    <source>
        <dbReference type="SAM" id="Phobius"/>
    </source>
</evidence>
<evidence type="ECO:0000313" key="2">
    <source>
        <dbReference type="EMBL" id="VDK44198.1"/>
    </source>
</evidence>
<feature type="transmembrane region" description="Helical" evidence="1">
    <location>
        <begin position="15"/>
        <end position="33"/>
    </location>
</feature>
<gene>
    <name evidence="2" type="ORF">ASIM_LOCUS11034</name>
</gene>
<dbReference type="Proteomes" id="UP000267096">
    <property type="component" value="Unassembled WGS sequence"/>
</dbReference>
<dbReference type="AlphaFoldDB" id="A0A0M3JTU9"/>
<protein>
    <submittedName>
        <fullName evidence="4">RING-type E3 ubiquitin transferase</fullName>
    </submittedName>
</protein>
<keyword evidence="3" id="KW-1185">Reference proteome</keyword>
<keyword evidence="1" id="KW-0472">Membrane</keyword>
<dbReference type="GO" id="GO:0005743">
    <property type="term" value="C:mitochondrial inner membrane"/>
    <property type="evidence" value="ECO:0007669"/>
    <property type="project" value="TreeGrafter"/>
</dbReference>
<dbReference type="Pfam" id="PF08695">
    <property type="entry name" value="Coa1"/>
    <property type="match status" value="1"/>
</dbReference>
<keyword evidence="1" id="KW-1133">Transmembrane helix</keyword>
<evidence type="ECO:0000313" key="4">
    <source>
        <dbReference type="WBParaSite" id="ASIM_0001147601-mRNA-1"/>
    </source>
</evidence>
<dbReference type="InterPro" id="IPR014807">
    <property type="entry name" value="Coa1"/>
</dbReference>
<sequence length="159" mass="17509">MSGGGVLSRINTSTLLQIAGGTLLVGSTCIYLAQKSVQRRVRALPHYRQVLIKRIIHSNTSKALEIVAEHEQAKSVLGPPIVIGSVDLADRRRNYVGDLISELRIPVCGQVDSGFMDVRAIRSSTKDDFETAQVELELESNRQCRVVIYDNGLWTKSSS</sequence>
<dbReference type="GO" id="GO:0033617">
    <property type="term" value="P:mitochondrial respiratory chain complex IV assembly"/>
    <property type="evidence" value="ECO:0007669"/>
    <property type="project" value="TreeGrafter"/>
</dbReference>
<dbReference type="GO" id="GO:0032981">
    <property type="term" value="P:mitochondrial respiratory chain complex I assembly"/>
    <property type="evidence" value="ECO:0007669"/>
    <property type="project" value="TreeGrafter"/>
</dbReference>
<organism evidence="4">
    <name type="scientific">Anisakis simplex</name>
    <name type="common">Herring worm</name>
    <dbReference type="NCBI Taxonomy" id="6269"/>
    <lineage>
        <taxon>Eukaryota</taxon>
        <taxon>Metazoa</taxon>
        <taxon>Ecdysozoa</taxon>
        <taxon>Nematoda</taxon>
        <taxon>Chromadorea</taxon>
        <taxon>Rhabditida</taxon>
        <taxon>Spirurina</taxon>
        <taxon>Ascaridomorpha</taxon>
        <taxon>Ascaridoidea</taxon>
        <taxon>Anisakidae</taxon>
        <taxon>Anisakis</taxon>
        <taxon>Anisakis simplex complex</taxon>
    </lineage>
</organism>
<dbReference type="PANTHER" id="PTHR47148">
    <property type="entry name" value="CYTOCHROME C OXIDASE ASSEMBLY FACTOR 1 HOMOLOG"/>
    <property type="match status" value="1"/>
</dbReference>
<evidence type="ECO:0000313" key="3">
    <source>
        <dbReference type="Proteomes" id="UP000267096"/>
    </source>
</evidence>
<reference evidence="2 3" key="2">
    <citation type="submission" date="2018-11" db="EMBL/GenBank/DDBJ databases">
        <authorList>
            <consortium name="Pathogen Informatics"/>
        </authorList>
    </citation>
    <scope>NUCLEOTIDE SEQUENCE [LARGE SCALE GENOMIC DNA]</scope>
</reference>